<protein>
    <submittedName>
        <fullName evidence="2">Uncharacterized protein</fullName>
    </submittedName>
</protein>
<dbReference type="OrthoDB" id="3945698at2759"/>
<accession>A0A163HHR7</accession>
<proteinExistence type="predicted"/>
<comment type="caution">
    <text evidence="2">The sequence shown here is derived from an EMBL/GenBank/DDBJ whole genome shotgun (WGS) entry which is preliminary data.</text>
</comment>
<evidence type="ECO:0000256" key="1">
    <source>
        <dbReference type="SAM" id="MobiDB-lite"/>
    </source>
</evidence>
<feature type="compositionally biased region" description="Polar residues" evidence="1">
    <location>
        <begin position="86"/>
        <end position="97"/>
    </location>
</feature>
<feature type="region of interest" description="Disordered" evidence="1">
    <location>
        <begin position="59"/>
        <end position="114"/>
    </location>
</feature>
<dbReference type="AlphaFoldDB" id="A0A163HHR7"/>
<feature type="compositionally biased region" description="Polar residues" evidence="1">
    <location>
        <begin position="61"/>
        <end position="72"/>
    </location>
</feature>
<gene>
    <name evidence="2" type="ORF">ST47_g3534</name>
</gene>
<feature type="compositionally biased region" description="Polar residues" evidence="1">
    <location>
        <begin position="290"/>
        <end position="300"/>
    </location>
</feature>
<feature type="region of interest" description="Disordered" evidence="1">
    <location>
        <begin position="230"/>
        <end position="304"/>
    </location>
</feature>
<dbReference type="Proteomes" id="UP000076837">
    <property type="component" value="Unassembled WGS sequence"/>
</dbReference>
<evidence type="ECO:0000313" key="3">
    <source>
        <dbReference type="Proteomes" id="UP000076837"/>
    </source>
</evidence>
<sequence>MAGFIQNILWNSVEGFVDAAKKTGGEYAGNALIKAGDMIEGGGRSVGNGIEKTATGYGSKLSGQTYQPSSASKALPSTARKPMVKRSNSMPANTRPSGSVAGGRSIAGPTSNVPLGAKKTVGGAKKAVGGVAGGATRTVGGVTGTATKTAGGVTGGATKAIGGVTGGATRGVNGVVRGTSKGVNGIAGGATKTAGGAISRGSKPLGGVVNNATQGVGGIVNGSSKPITSIGSNAQKAVPQGMPKPYDSTSAGSSYTNPYPTAKKAAVKPGMGKPFTPPASISSEPKPYPGTNTLPGQGSKTPVRRTYKPAQTLGSQVAPGQKMTHIGSF</sequence>
<evidence type="ECO:0000313" key="2">
    <source>
        <dbReference type="EMBL" id="KZM25296.1"/>
    </source>
</evidence>
<organism evidence="2 3">
    <name type="scientific">Didymella rabiei</name>
    <name type="common">Chickpea ascochyta blight fungus</name>
    <name type="synonym">Mycosphaerella rabiei</name>
    <dbReference type="NCBI Taxonomy" id="5454"/>
    <lineage>
        <taxon>Eukaryota</taxon>
        <taxon>Fungi</taxon>
        <taxon>Dikarya</taxon>
        <taxon>Ascomycota</taxon>
        <taxon>Pezizomycotina</taxon>
        <taxon>Dothideomycetes</taxon>
        <taxon>Pleosporomycetidae</taxon>
        <taxon>Pleosporales</taxon>
        <taxon>Pleosporineae</taxon>
        <taxon>Didymellaceae</taxon>
        <taxon>Ascochyta</taxon>
    </lineage>
</organism>
<dbReference type="STRING" id="5454.A0A163HHR7"/>
<name>A0A163HHR7_DIDRA</name>
<feature type="compositionally biased region" description="Polar residues" evidence="1">
    <location>
        <begin position="247"/>
        <end position="259"/>
    </location>
</feature>
<dbReference type="EMBL" id="JYNV01000129">
    <property type="protein sequence ID" value="KZM25296.1"/>
    <property type="molecule type" value="Genomic_DNA"/>
</dbReference>
<keyword evidence="3" id="KW-1185">Reference proteome</keyword>
<reference evidence="2 3" key="1">
    <citation type="journal article" date="2016" name="Sci. Rep.">
        <title>Draft genome sequencing and secretome analysis of fungal phytopathogen Ascochyta rabiei provides insight into the necrotrophic effector repertoire.</title>
        <authorList>
            <person name="Verma S."/>
            <person name="Gazara R.K."/>
            <person name="Nizam S."/>
            <person name="Parween S."/>
            <person name="Chattopadhyay D."/>
            <person name="Verma P.K."/>
        </authorList>
    </citation>
    <scope>NUCLEOTIDE SEQUENCE [LARGE SCALE GENOMIC DNA]</scope>
    <source>
        <strain evidence="2 3">ArDII</strain>
    </source>
</reference>